<accession>A0A1H6U3Y6</accession>
<dbReference type="Pfam" id="PF07799">
    <property type="entry name" value="DUF1643"/>
    <property type="match status" value="1"/>
</dbReference>
<dbReference type="EMBL" id="FNZF01000001">
    <property type="protein sequence ID" value="SEI87068.1"/>
    <property type="molecule type" value="Genomic_DNA"/>
</dbReference>
<name>A0A1H6U3Y6_9BACL</name>
<keyword evidence="2" id="KW-1185">Reference proteome</keyword>
<evidence type="ECO:0000313" key="2">
    <source>
        <dbReference type="Proteomes" id="UP000199200"/>
    </source>
</evidence>
<dbReference type="AlphaFoldDB" id="A0A1H6U3Y6"/>
<dbReference type="OrthoDB" id="9807577at2"/>
<dbReference type="Proteomes" id="UP000199200">
    <property type="component" value="Unassembled WGS sequence"/>
</dbReference>
<reference evidence="2" key="1">
    <citation type="submission" date="2016-10" db="EMBL/GenBank/DDBJ databases">
        <authorList>
            <person name="Varghese N."/>
            <person name="Submissions S."/>
        </authorList>
    </citation>
    <scope>NUCLEOTIDE SEQUENCE [LARGE SCALE GENOMIC DNA]</scope>
    <source>
        <strain evidence="2">CGMCC 1.6763</strain>
    </source>
</reference>
<dbReference type="InterPro" id="IPR012441">
    <property type="entry name" value="DUF1643"/>
</dbReference>
<evidence type="ECO:0008006" key="3">
    <source>
        <dbReference type="Google" id="ProtNLM"/>
    </source>
</evidence>
<sequence>MEMVVWTEEDVRIESGVWPKDENVLVMVDHTGRHRYRLSVTWETGKPECLFIMLNPSTADAGKPDSTMNQCMNIAKHQGFGALEVVNLYSFRTKSPQVLFGSDDRHHPQNDQHLADAIGNARLVIVAWGQHGGEEGRDQVVLDMIREAGKTPFCLGTTKNGMPKHPLFLKSNTPLIEYRR</sequence>
<dbReference type="STRING" id="426757.SAMN04488127_0668"/>
<evidence type="ECO:0000313" key="1">
    <source>
        <dbReference type="EMBL" id="SEI87068.1"/>
    </source>
</evidence>
<proteinExistence type="predicted"/>
<gene>
    <name evidence="1" type="ORF">SAMN04488127_0668</name>
</gene>
<protein>
    <recommendedName>
        <fullName evidence="3">DUF1643 domain-containing protein</fullName>
    </recommendedName>
</protein>
<organism evidence="1 2">
    <name type="scientific">Bhargavaea ginsengi</name>
    <dbReference type="NCBI Taxonomy" id="426757"/>
    <lineage>
        <taxon>Bacteria</taxon>
        <taxon>Bacillati</taxon>
        <taxon>Bacillota</taxon>
        <taxon>Bacilli</taxon>
        <taxon>Bacillales</taxon>
        <taxon>Caryophanaceae</taxon>
        <taxon>Bhargavaea</taxon>
    </lineage>
</organism>